<sequence length="81" mass="9291">MGPPKRPALKGLSQQIAAGRNGAGDSFVRETFRLPRPEARQTARDFLNRWPKAAYWSEVESWRIVGDDEIEFTMRRLKSAD</sequence>
<accession>A0A3L7JGS7</accession>
<name>A0A3L7JGS7_9HYPH</name>
<evidence type="ECO:0000313" key="2">
    <source>
        <dbReference type="Proteomes" id="UP000281094"/>
    </source>
</evidence>
<protein>
    <submittedName>
        <fullName evidence="1">Uncharacterized protein</fullName>
    </submittedName>
</protein>
<dbReference type="EMBL" id="RCWN01000001">
    <property type="protein sequence ID" value="RLQ89525.1"/>
    <property type="molecule type" value="Genomic_DNA"/>
</dbReference>
<keyword evidence="2" id="KW-1185">Reference proteome</keyword>
<comment type="caution">
    <text evidence="1">The sequence shown here is derived from an EMBL/GenBank/DDBJ whole genome shotgun (WGS) entry which is preliminary data.</text>
</comment>
<proteinExistence type="predicted"/>
<gene>
    <name evidence="1" type="ORF">D8780_09140</name>
</gene>
<reference evidence="1 2" key="1">
    <citation type="submission" date="2018-10" db="EMBL/GenBank/DDBJ databases">
        <title>Notoacmeibacter sp. M2BS9Y-3-1, whole genome shotgun sequence.</title>
        <authorList>
            <person name="Tuo L."/>
        </authorList>
    </citation>
    <scope>NUCLEOTIDE SEQUENCE [LARGE SCALE GENOMIC DNA]</scope>
    <source>
        <strain evidence="1 2">M2BS9Y-3-1</strain>
    </source>
</reference>
<organism evidence="1 2">
    <name type="scientific">Notoacmeibacter ruber</name>
    <dbReference type="NCBI Taxonomy" id="2670375"/>
    <lineage>
        <taxon>Bacteria</taxon>
        <taxon>Pseudomonadati</taxon>
        <taxon>Pseudomonadota</taxon>
        <taxon>Alphaproteobacteria</taxon>
        <taxon>Hyphomicrobiales</taxon>
        <taxon>Notoacmeibacteraceae</taxon>
        <taxon>Notoacmeibacter</taxon>
    </lineage>
</organism>
<dbReference type="Proteomes" id="UP000281094">
    <property type="component" value="Unassembled WGS sequence"/>
</dbReference>
<dbReference type="AlphaFoldDB" id="A0A3L7JGS7"/>
<evidence type="ECO:0000313" key="1">
    <source>
        <dbReference type="EMBL" id="RLQ89525.1"/>
    </source>
</evidence>